<comment type="caution">
    <text evidence="3">The sequence shown here is derived from an EMBL/GenBank/DDBJ whole genome shotgun (WGS) entry which is preliminary data.</text>
</comment>
<dbReference type="Pfam" id="PF14347">
    <property type="entry name" value="DUF4399"/>
    <property type="match status" value="2"/>
</dbReference>
<proteinExistence type="predicted"/>
<feature type="domain" description="DUF4399" evidence="2">
    <location>
        <begin position="65"/>
        <end position="153"/>
    </location>
</feature>
<sequence length="294" mass="31993">MKKSLACLALLCGWAQAEPLPNDPLERQCWLAHTSQRTAVDVREPVSVHFSNLRTGYRVRAPFWVEFGIRGMGVIPAGNANDKAGHHHILIDTPLPRDHTAPIPFSNTHKHFGKGQTATVLDLPPGRHTLRLLFADHAHKPYFVFSNEIVIEVTGKRSDPGPQVVAGNAASCAAWYQDLRAAPRTASGREVYVKNLRDEELVASPFTLSLGVLGDGLGVAPAGTSIKDTGHFRLVVTQRGGSTVKRQDLVDGRTEAILDLPIGDYEVQAALHDGAGNLMVKGTPLKFSVNRQDR</sequence>
<dbReference type="Proteomes" id="UP001180825">
    <property type="component" value="Unassembled WGS sequence"/>
</dbReference>
<dbReference type="EMBL" id="JAVDXV010000012">
    <property type="protein sequence ID" value="MDR7335950.1"/>
    <property type="molecule type" value="Genomic_DNA"/>
</dbReference>
<evidence type="ECO:0000256" key="1">
    <source>
        <dbReference type="SAM" id="SignalP"/>
    </source>
</evidence>
<evidence type="ECO:0000259" key="2">
    <source>
        <dbReference type="Pfam" id="PF14347"/>
    </source>
</evidence>
<name>A0ABU2AFU8_9BURK</name>
<reference evidence="3 4" key="1">
    <citation type="submission" date="2023-07" db="EMBL/GenBank/DDBJ databases">
        <title>Sorghum-associated microbial communities from plants grown in Nebraska, USA.</title>
        <authorList>
            <person name="Schachtman D."/>
        </authorList>
    </citation>
    <scope>NUCLEOTIDE SEQUENCE [LARGE SCALE GENOMIC DNA]</scope>
    <source>
        <strain evidence="3 4">BE316</strain>
    </source>
</reference>
<keyword evidence="1" id="KW-0732">Signal</keyword>
<keyword evidence="4" id="KW-1185">Reference proteome</keyword>
<evidence type="ECO:0000313" key="3">
    <source>
        <dbReference type="EMBL" id="MDR7335950.1"/>
    </source>
</evidence>
<evidence type="ECO:0000313" key="4">
    <source>
        <dbReference type="Proteomes" id="UP001180825"/>
    </source>
</evidence>
<organism evidence="3 4">
    <name type="scientific">Roseateles asaccharophilus</name>
    <dbReference type="NCBI Taxonomy" id="582607"/>
    <lineage>
        <taxon>Bacteria</taxon>
        <taxon>Pseudomonadati</taxon>
        <taxon>Pseudomonadota</taxon>
        <taxon>Betaproteobacteria</taxon>
        <taxon>Burkholderiales</taxon>
        <taxon>Sphaerotilaceae</taxon>
        <taxon>Roseateles</taxon>
    </lineage>
</organism>
<protein>
    <recommendedName>
        <fullName evidence="2">DUF4399 domain-containing protein</fullName>
    </recommendedName>
</protein>
<feature type="domain" description="DUF4399" evidence="2">
    <location>
        <begin position="215"/>
        <end position="277"/>
    </location>
</feature>
<feature type="signal peptide" evidence="1">
    <location>
        <begin position="1"/>
        <end position="17"/>
    </location>
</feature>
<dbReference type="InterPro" id="IPR025512">
    <property type="entry name" value="DUF4399"/>
</dbReference>
<dbReference type="RefSeq" id="WP_310332950.1">
    <property type="nucleotide sequence ID" value="NZ_JAVDXV010000012.1"/>
</dbReference>
<gene>
    <name evidence="3" type="ORF">J2X21_005117</name>
</gene>
<accession>A0ABU2AFU8</accession>
<feature type="chain" id="PRO_5046826698" description="DUF4399 domain-containing protein" evidence="1">
    <location>
        <begin position="18"/>
        <end position="294"/>
    </location>
</feature>